<dbReference type="Pfam" id="PF03372">
    <property type="entry name" value="Exo_endo_phos"/>
    <property type="match status" value="1"/>
</dbReference>
<evidence type="ECO:0000259" key="1">
    <source>
        <dbReference type="Pfam" id="PF03372"/>
    </source>
</evidence>
<dbReference type="PANTHER" id="PTHR14859">
    <property type="entry name" value="CALCOFLUOR WHITE HYPERSENSITIVE PROTEIN PRECURSOR"/>
    <property type="match status" value="1"/>
</dbReference>
<accession>A0A429ZYN2</accession>
<feature type="domain" description="Endonuclease/exonuclease/phosphatase" evidence="1">
    <location>
        <begin position="18"/>
        <end position="262"/>
    </location>
</feature>
<protein>
    <recommendedName>
        <fullName evidence="1">Endonuclease/exonuclease/phosphatase domain-containing protein</fullName>
    </recommendedName>
</protein>
<name>A0A429ZYN2_9ENTE</name>
<dbReference type="SUPFAM" id="SSF56219">
    <property type="entry name" value="DNase I-like"/>
    <property type="match status" value="1"/>
</dbReference>
<reference evidence="2 3" key="1">
    <citation type="submission" date="2017-05" db="EMBL/GenBank/DDBJ databases">
        <title>Vagococcus spp. assemblies.</title>
        <authorList>
            <person name="Gulvik C.A."/>
        </authorList>
    </citation>
    <scope>NUCLEOTIDE SEQUENCE [LARGE SCALE GENOMIC DNA]</scope>
    <source>
        <strain evidence="2 3">SS1995</strain>
    </source>
</reference>
<gene>
    <name evidence="2" type="ORF">CBF37_05305</name>
</gene>
<dbReference type="CDD" id="cd09079">
    <property type="entry name" value="RgfB-like"/>
    <property type="match status" value="1"/>
</dbReference>
<proteinExistence type="predicted"/>
<evidence type="ECO:0000313" key="2">
    <source>
        <dbReference type="EMBL" id="RST99083.1"/>
    </source>
</evidence>
<dbReference type="InterPro" id="IPR036691">
    <property type="entry name" value="Endo/exonu/phosph_ase_sf"/>
</dbReference>
<dbReference type="Proteomes" id="UP000287857">
    <property type="component" value="Unassembled WGS sequence"/>
</dbReference>
<dbReference type="Gene3D" id="3.60.10.10">
    <property type="entry name" value="Endonuclease/exonuclease/phosphatase"/>
    <property type="match status" value="1"/>
</dbReference>
<keyword evidence="3" id="KW-1185">Reference proteome</keyword>
<dbReference type="GO" id="GO:0006506">
    <property type="term" value="P:GPI anchor biosynthetic process"/>
    <property type="evidence" value="ECO:0007669"/>
    <property type="project" value="TreeGrafter"/>
</dbReference>
<evidence type="ECO:0000313" key="3">
    <source>
        <dbReference type="Proteomes" id="UP000287857"/>
    </source>
</evidence>
<dbReference type="OrthoDB" id="9812537at2"/>
<comment type="caution">
    <text evidence="2">The sequence shown here is derived from an EMBL/GenBank/DDBJ whole genome shotgun (WGS) entry which is preliminary data.</text>
</comment>
<dbReference type="GO" id="GO:0016020">
    <property type="term" value="C:membrane"/>
    <property type="evidence" value="ECO:0007669"/>
    <property type="project" value="GOC"/>
</dbReference>
<dbReference type="InterPro" id="IPR051916">
    <property type="entry name" value="GPI-anchor_lipid_remodeler"/>
</dbReference>
<dbReference type="PANTHER" id="PTHR14859:SF1">
    <property type="entry name" value="PGAP2-INTERACTING PROTEIN"/>
    <property type="match status" value="1"/>
</dbReference>
<dbReference type="GO" id="GO:0003824">
    <property type="term" value="F:catalytic activity"/>
    <property type="evidence" value="ECO:0007669"/>
    <property type="project" value="InterPro"/>
</dbReference>
<sequence>MKMLTLNTHSWIEEEPMKKMRQIAAFIHEQSIDVIGLQEINQHMNAADSHLDSYFMPIEHELIAVKDDNFAKLLAEELQKLGSCYYWSWAYSHIGYDTYHEGIAILAKRPFQADSFFASTVKDPRNHRTRKQIVATFNQDLQIMSGHYSWWTGNEIDGFQAEWQKTLAYLGEFKGTQVLLGDFNAPSQLDNESYSLVTKSFVDCYNLAEKKIGSDTVNKKIDGWDDVSESMRIDFAFVRPKVDIAEYQVVFNGKNQPVVSDHFGVMVDISNKFDSMS</sequence>
<organism evidence="2 3">
    <name type="scientific">Vagococcus vulneris</name>
    <dbReference type="NCBI Taxonomy" id="1977869"/>
    <lineage>
        <taxon>Bacteria</taxon>
        <taxon>Bacillati</taxon>
        <taxon>Bacillota</taxon>
        <taxon>Bacilli</taxon>
        <taxon>Lactobacillales</taxon>
        <taxon>Enterococcaceae</taxon>
        <taxon>Vagococcus</taxon>
    </lineage>
</organism>
<dbReference type="EMBL" id="NGJS01000006">
    <property type="protein sequence ID" value="RST99083.1"/>
    <property type="molecule type" value="Genomic_DNA"/>
</dbReference>
<dbReference type="InterPro" id="IPR005135">
    <property type="entry name" value="Endo/exonuclease/phosphatase"/>
</dbReference>
<dbReference type="AlphaFoldDB" id="A0A429ZYN2"/>